<dbReference type="InterPro" id="IPR000225">
    <property type="entry name" value="Armadillo"/>
</dbReference>
<feature type="region of interest" description="Disordered" evidence="6">
    <location>
        <begin position="544"/>
        <end position="564"/>
    </location>
</feature>
<keyword evidence="8" id="KW-1185">Reference proteome</keyword>
<organism evidence="7 8">
    <name type="scientific">Hyaloscypha hepaticicola</name>
    <dbReference type="NCBI Taxonomy" id="2082293"/>
    <lineage>
        <taxon>Eukaryota</taxon>
        <taxon>Fungi</taxon>
        <taxon>Dikarya</taxon>
        <taxon>Ascomycota</taxon>
        <taxon>Pezizomycotina</taxon>
        <taxon>Leotiomycetes</taxon>
        <taxon>Helotiales</taxon>
        <taxon>Hyaloscyphaceae</taxon>
        <taxon>Hyaloscypha</taxon>
    </lineage>
</organism>
<dbReference type="SMART" id="SM00185">
    <property type="entry name" value="ARM"/>
    <property type="match status" value="6"/>
</dbReference>
<evidence type="ECO:0000256" key="5">
    <source>
        <dbReference type="ARBA" id="ARBA00023242"/>
    </source>
</evidence>
<dbReference type="InterPro" id="IPR016024">
    <property type="entry name" value="ARM-type_fold"/>
</dbReference>
<gene>
    <name evidence="7" type="ORF">NA56DRAFT_665196</name>
</gene>
<feature type="compositionally biased region" description="Low complexity" evidence="6">
    <location>
        <begin position="612"/>
        <end position="623"/>
    </location>
</feature>
<dbReference type="STRING" id="1745343.A0A2J6PIS4"/>
<dbReference type="GO" id="GO:0034657">
    <property type="term" value="C:GID complex"/>
    <property type="evidence" value="ECO:0007669"/>
    <property type="project" value="TreeGrafter"/>
</dbReference>
<dbReference type="EMBL" id="KZ613526">
    <property type="protein sequence ID" value="PMD13933.1"/>
    <property type="molecule type" value="Genomic_DNA"/>
</dbReference>
<name>A0A2J6PIS4_9HELO</name>
<dbReference type="Gene3D" id="1.25.10.10">
    <property type="entry name" value="Leucine-rich Repeat Variant"/>
    <property type="match status" value="3"/>
</dbReference>
<proteinExistence type="predicted"/>
<keyword evidence="4" id="KW-0677">Repeat</keyword>
<evidence type="ECO:0000313" key="7">
    <source>
        <dbReference type="EMBL" id="PMD13933.1"/>
    </source>
</evidence>
<evidence type="ECO:0000256" key="4">
    <source>
        <dbReference type="ARBA" id="ARBA00022737"/>
    </source>
</evidence>
<dbReference type="OrthoDB" id="5559898at2759"/>
<dbReference type="InterPro" id="IPR038739">
    <property type="entry name" value="ARMC8/Vid28"/>
</dbReference>
<dbReference type="InterPro" id="IPR011989">
    <property type="entry name" value="ARM-like"/>
</dbReference>
<evidence type="ECO:0000256" key="3">
    <source>
        <dbReference type="ARBA" id="ARBA00022490"/>
    </source>
</evidence>
<dbReference type="SUPFAM" id="SSF48371">
    <property type="entry name" value="ARM repeat"/>
    <property type="match status" value="2"/>
</dbReference>
<evidence type="ECO:0000256" key="6">
    <source>
        <dbReference type="SAM" id="MobiDB-lite"/>
    </source>
</evidence>
<feature type="region of interest" description="Disordered" evidence="6">
    <location>
        <begin position="612"/>
        <end position="642"/>
    </location>
</feature>
<evidence type="ECO:0000256" key="1">
    <source>
        <dbReference type="ARBA" id="ARBA00004123"/>
    </source>
</evidence>
<dbReference type="GO" id="GO:0043161">
    <property type="term" value="P:proteasome-mediated ubiquitin-dependent protein catabolic process"/>
    <property type="evidence" value="ECO:0007669"/>
    <property type="project" value="TreeGrafter"/>
</dbReference>
<dbReference type="PANTHER" id="PTHR15651:SF7">
    <property type="entry name" value="ARMADILLO REPEAT-CONTAINING PROTEIN 8"/>
    <property type="match status" value="1"/>
</dbReference>
<dbReference type="AlphaFoldDB" id="A0A2J6PIS4"/>
<reference evidence="7 8" key="1">
    <citation type="submission" date="2016-05" db="EMBL/GenBank/DDBJ databases">
        <title>A degradative enzymes factory behind the ericoid mycorrhizal symbiosis.</title>
        <authorList>
            <consortium name="DOE Joint Genome Institute"/>
            <person name="Martino E."/>
            <person name="Morin E."/>
            <person name="Grelet G."/>
            <person name="Kuo A."/>
            <person name="Kohler A."/>
            <person name="Daghino S."/>
            <person name="Barry K."/>
            <person name="Choi C."/>
            <person name="Cichocki N."/>
            <person name="Clum A."/>
            <person name="Copeland A."/>
            <person name="Hainaut M."/>
            <person name="Haridas S."/>
            <person name="Labutti K."/>
            <person name="Lindquist E."/>
            <person name="Lipzen A."/>
            <person name="Khouja H.-R."/>
            <person name="Murat C."/>
            <person name="Ohm R."/>
            <person name="Olson A."/>
            <person name="Spatafora J."/>
            <person name="Veneault-Fourrey C."/>
            <person name="Henrissat B."/>
            <person name="Grigoriev I."/>
            <person name="Martin F."/>
            <person name="Perotto S."/>
        </authorList>
    </citation>
    <scope>NUCLEOTIDE SEQUENCE [LARGE SCALE GENOMIC DNA]</scope>
    <source>
        <strain evidence="7 8">UAMH 7357</strain>
    </source>
</reference>
<evidence type="ECO:0000313" key="8">
    <source>
        <dbReference type="Proteomes" id="UP000235672"/>
    </source>
</evidence>
<protein>
    <submittedName>
        <fullName evidence="7">Armadillo repeat protein-like protein</fullName>
    </submittedName>
</protein>
<evidence type="ECO:0000256" key="2">
    <source>
        <dbReference type="ARBA" id="ARBA00004496"/>
    </source>
</evidence>
<comment type="subcellular location">
    <subcellularLocation>
        <location evidence="2">Cytoplasm</location>
    </subcellularLocation>
    <subcellularLocation>
        <location evidence="1">Nucleus</location>
    </subcellularLocation>
</comment>
<dbReference type="PANTHER" id="PTHR15651">
    <property type="entry name" value="ARMADILLO REPEAT-CONTAINING PROTEIN 8"/>
    <property type="match status" value="1"/>
</dbReference>
<accession>A0A2J6PIS4</accession>
<keyword evidence="3" id="KW-0963">Cytoplasm</keyword>
<sequence>MARLPWVAQIRNSRNAAEQINVLRALKNEIVGHPPQKELVVTLGVLEPIIRLTFNKNGTRQDGKVHDHSFASRPLSEEEMVRLQCLQVIASIALGQYLSIPLLKFADLHEPGGPPFLPPLQAASVLPAILSNLCPSNNPCRLVLASLRALSNLVDSSALASTTHVLSTSAIADALFTRQHLNSLYRILSQTSVSAIIQTQISIAASLISRICLDERHQQGLANSGVLDALATKLASFVVAEGLVIPGAEVLAQRDGLQEYFPLAAPPGANLAMILEAIAVIITDSKFRASQLLYSPSILAIFPISQPTDFVTTPNARAAWNAFNVAGLSVRQSQLNAVDYLLPFVPLHQLKSTSASASAFPPLGTSGSRENLAPLGRAAANKYNGASLPSWVDSGFESGIPSFDNIKTDSEEPESPLIAYLILLLRQRADMTRLMAASVLTVLYRAGLTHKTRETAIGLLVVPLLVQLLDDPVGSVKGRDSLRDEEEVLLQRAITERTPAILAMLITDSEYLQKAAFDAGIVGKLSKMLKISYDPVLETTNTHPWSPAGEDYEQGVDAPSPRLGRNGQSPVLIHKIKVRESTLKAIASLVPFKDDYRKAIVDQGVVPYIVESMSSTPGKPSPKSSDKSEKILNQSPVEESKQGYGVNPVSVLIAACGAARALSRSVSVLRTTLIDSGVAEPVFRLLQHPDIEVQIAATATVCNLLTDVSPMREPISEAGVLKILCEHAHSMNAKLRLNALWALKHFVHGVSNEMKRLCLEELGQGWLVQLICDDTEDEALLSSRVKDERSHTPNDEMDEDVEMDQFEDQVDNAFGTSFVRPSSSRPSSSRSKSVQQVELRLAALRDAETNPARKARKDDIAVQEQGLDFIRNLIGGAGNGGTSDTTEMIDFLFNALGQDRVFEILASKLRPRIVNTYTNRRNSSATEARVVSPQSEIIIAVGYILVHMAASIPRHRQIVISQTELLKLLVPQFNHPSIEVRLALCWLVTNLTWMDDQGDGEACASRADALKKLGFLQKLEMLEQDPELNVRERAKSALWQMKQTY</sequence>
<dbReference type="GO" id="GO:0005634">
    <property type="term" value="C:nucleus"/>
    <property type="evidence" value="ECO:0007669"/>
    <property type="project" value="UniProtKB-SubCell"/>
</dbReference>
<keyword evidence="5" id="KW-0539">Nucleus</keyword>
<dbReference type="GO" id="GO:0005737">
    <property type="term" value="C:cytoplasm"/>
    <property type="evidence" value="ECO:0007669"/>
    <property type="project" value="UniProtKB-SubCell"/>
</dbReference>
<dbReference type="Proteomes" id="UP000235672">
    <property type="component" value="Unassembled WGS sequence"/>
</dbReference>